<accession>A0A4C1W8V2</accession>
<dbReference type="Proteomes" id="UP000299102">
    <property type="component" value="Unassembled WGS sequence"/>
</dbReference>
<dbReference type="EMBL" id="BGZK01000486">
    <property type="protein sequence ID" value="GBP46575.1"/>
    <property type="molecule type" value="Genomic_DNA"/>
</dbReference>
<protein>
    <submittedName>
        <fullName evidence="2">Uncharacterized protein</fullName>
    </submittedName>
</protein>
<keyword evidence="3" id="KW-1185">Reference proteome</keyword>
<gene>
    <name evidence="2" type="ORF">EVAR_21731_1</name>
</gene>
<evidence type="ECO:0000313" key="3">
    <source>
        <dbReference type="Proteomes" id="UP000299102"/>
    </source>
</evidence>
<reference evidence="2 3" key="1">
    <citation type="journal article" date="2019" name="Commun. Biol.">
        <title>The bagworm genome reveals a unique fibroin gene that provides high tensile strength.</title>
        <authorList>
            <person name="Kono N."/>
            <person name="Nakamura H."/>
            <person name="Ohtoshi R."/>
            <person name="Tomita M."/>
            <person name="Numata K."/>
            <person name="Arakawa K."/>
        </authorList>
    </citation>
    <scope>NUCLEOTIDE SEQUENCE [LARGE SCALE GENOMIC DNA]</scope>
</reference>
<comment type="caution">
    <text evidence="2">The sequence shown here is derived from an EMBL/GenBank/DDBJ whole genome shotgun (WGS) entry which is preliminary data.</text>
</comment>
<evidence type="ECO:0000256" key="1">
    <source>
        <dbReference type="SAM" id="MobiDB-lite"/>
    </source>
</evidence>
<organism evidence="2 3">
    <name type="scientific">Eumeta variegata</name>
    <name type="common">Bagworm moth</name>
    <name type="synonym">Eumeta japonica</name>
    <dbReference type="NCBI Taxonomy" id="151549"/>
    <lineage>
        <taxon>Eukaryota</taxon>
        <taxon>Metazoa</taxon>
        <taxon>Ecdysozoa</taxon>
        <taxon>Arthropoda</taxon>
        <taxon>Hexapoda</taxon>
        <taxon>Insecta</taxon>
        <taxon>Pterygota</taxon>
        <taxon>Neoptera</taxon>
        <taxon>Endopterygota</taxon>
        <taxon>Lepidoptera</taxon>
        <taxon>Glossata</taxon>
        <taxon>Ditrysia</taxon>
        <taxon>Tineoidea</taxon>
        <taxon>Psychidae</taxon>
        <taxon>Oiketicinae</taxon>
        <taxon>Eumeta</taxon>
    </lineage>
</organism>
<sequence length="69" mass="7966">MYPLQECFQKKKNATHTNRSRDRQRNNTLFGRSARNRAFIAAGNERAALRRVPLLTPRRPPPAPAPARR</sequence>
<evidence type="ECO:0000313" key="2">
    <source>
        <dbReference type="EMBL" id="GBP46575.1"/>
    </source>
</evidence>
<name>A0A4C1W8V2_EUMVA</name>
<feature type="region of interest" description="Disordered" evidence="1">
    <location>
        <begin position="1"/>
        <end position="33"/>
    </location>
</feature>
<proteinExistence type="predicted"/>
<dbReference type="AlphaFoldDB" id="A0A4C1W8V2"/>